<protein>
    <recommendedName>
        <fullName evidence="1">Reverse transcriptase Ty1/copia-type domain-containing protein</fullName>
    </recommendedName>
</protein>
<evidence type="ECO:0000313" key="3">
    <source>
        <dbReference type="Proteomes" id="UP000242951"/>
    </source>
</evidence>
<dbReference type="Pfam" id="PF07727">
    <property type="entry name" value="RVT_2"/>
    <property type="match status" value="1"/>
</dbReference>
<feature type="domain" description="Reverse transcriptase Ty1/copia-type" evidence="1">
    <location>
        <begin position="15"/>
        <end position="174"/>
    </location>
</feature>
<keyword evidence="3" id="KW-1185">Reference proteome</keyword>
<evidence type="ECO:0000313" key="2">
    <source>
        <dbReference type="EMBL" id="KMQ72766.1"/>
    </source>
</evidence>
<comment type="caution">
    <text evidence="2">The sequence shown here is derived from an EMBL/GenBank/DDBJ whole genome shotgun (WGS) entry which is preliminary data.</text>
</comment>
<name>A0ABR5HJJ0_9BURK</name>
<organism evidence="2 3">
    <name type="scientific">Candidatus Burkholderia pumila</name>
    <dbReference type="NCBI Taxonomy" id="1090375"/>
    <lineage>
        <taxon>Bacteria</taxon>
        <taxon>Pseudomonadati</taxon>
        <taxon>Pseudomonadota</taxon>
        <taxon>Betaproteobacteria</taxon>
        <taxon>Burkholderiales</taxon>
        <taxon>Burkholderiaceae</taxon>
        <taxon>Burkholderia</taxon>
    </lineage>
</organism>
<sequence length="185" mass="21171">MERCHKSEVDFILQNHTWELVDLPLSCKPLGSKWVFRKKLKPDGSVDKYKARLVIKGYSQKESLDYFDTYSSESRINSIRLVVAIAALKNLKIHQIDVKTIFLNGDLDEKIYMEQPEGFVAPGTEKKVCKLVKSLYGLKQAPKKWHEKFDHAIITSGFKTNESDKCVYVKMIGVTTSFCADISMT</sequence>
<proteinExistence type="predicted"/>
<dbReference type="EMBL" id="LELG01000519">
    <property type="protein sequence ID" value="KMQ72766.1"/>
    <property type="molecule type" value="Genomic_DNA"/>
</dbReference>
<accession>A0ABR5HJJ0</accession>
<reference evidence="2 3" key="1">
    <citation type="submission" date="2015-06" db="EMBL/GenBank/DDBJ databases">
        <title>Comparative genomics of Burkholderia leaf nodule symbionts.</title>
        <authorList>
            <person name="Carlier A."/>
            <person name="Eberl L."/>
            <person name="Pinto-Carbo M."/>
        </authorList>
    </citation>
    <scope>NUCLEOTIDE SEQUENCE [LARGE SCALE GENOMIC DNA]</scope>
    <source>
        <strain evidence="2 3">UZHbot3</strain>
    </source>
</reference>
<dbReference type="Proteomes" id="UP000242951">
    <property type="component" value="Unassembled WGS sequence"/>
</dbReference>
<evidence type="ECO:0000259" key="1">
    <source>
        <dbReference type="Pfam" id="PF07727"/>
    </source>
</evidence>
<gene>
    <name evidence="2" type="ORF">BPMI_02479c</name>
</gene>
<dbReference type="InterPro" id="IPR013103">
    <property type="entry name" value="RVT_2"/>
</dbReference>